<protein>
    <submittedName>
        <fullName evidence="1">Uncharacterized protein</fullName>
    </submittedName>
</protein>
<evidence type="ECO:0000313" key="2">
    <source>
        <dbReference type="Proteomes" id="UP000318571"/>
    </source>
</evidence>
<keyword evidence="2" id="KW-1185">Reference proteome</keyword>
<sequence length="104" mass="11466">MVQRQFNASFSTTSTLEFDLDPGENQDTIYANEEVLKGESIQDLESSSISHEDESNLLNAIAVATSQKLRSFKAGKVDLIGSDKVKFNNFERLLGADDESISMS</sequence>
<evidence type="ECO:0000313" key="1">
    <source>
        <dbReference type="EMBL" id="TRY68565.1"/>
    </source>
</evidence>
<proteinExistence type="predicted"/>
<gene>
    <name evidence="1" type="ORF">TCAL_16535</name>
</gene>
<accession>A0A553NSZ9</accession>
<dbReference type="Proteomes" id="UP000318571">
    <property type="component" value="Chromosome 1"/>
</dbReference>
<name>A0A553NSZ9_TIGCA</name>
<comment type="caution">
    <text evidence="1">The sequence shown here is derived from an EMBL/GenBank/DDBJ whole genome shotgun (WGS) entry which is preliminary data.</text>
</comment>
<dbReference type="EMBL" id="VCGU01000010">
    <property type="protein sequence ID" value="TRY68565.1"/>
    <property type="molecule type" value="Genomic_DNA"/>
</dbReference>
<dbReference type="AlphaFoldDB" id="A0A553NSZ9"/>
<reference evidence="1 2" key="1">
    <citation type="journal article" date="2018" name="Nat. Ecol. Evol.">
        <title>Genomic signatures of mitonuclear coevolution across populations of Tigriopus californicus.</title>
        <authorList>
            <person name="Barreto F.S."/>
            <person name="Watson E.T."/>
            <person name="Lima T.G."/>
            <person name="Willett C.S."/>
            <person name="Edmands S."/>
            <person name="Li W."/>
            <person name="Burton R.S."/>
        </authorList>
    </citation>
    <scope>NUCLEOTIDE SEQUENCE [LARGE SCALE GENOMIC DNA]</scope>
    <source>
        <strain evidence="1 2">San Diego</strain>
    </source>
</reference>
<organism evidence="1 2">
    <name type="scientific">Tigriopus californicus</name>
    <name type="common">Marine copepod</name>
    <dbReference type="NCBI Taxonomy" id="6832"/>
    <lineage>
        <taxon>Eukaryota</taxon>
        <taxon>Metazoa</taxon>
        <taxon>Ecdysozoa</taxon>
        <taxon>Arthropoda</taxon>
        <taxon>Crustacea</taxon>
        <taxon>Multicrustacea</taxon>
        <taxon>Hexanauplia</taxon>
        <taxon>Copepoda</taxon>
        <taxon>Harpacticoida</taxon>
        <taxon>Harpacticidae</taxon>
        <taxon>Tigriopus</taxon>
    </lineage>
</organism>